<keyword evidence="7 8" id="KW-0472">Membrane</keyword>
<evidence type="ECO:0000256" key="2">
    <source>
        <dbReference type="ARBA" id="ARBA00007362"/>
    </source>
</evidence>
<dbReference type="InterPro" id="IPR004626">
    <property type="entry name" value="RarD"/>
</dbReference>
<keyword evidence="4" id="KW-1003">Cell membrane</keyword>
<evidence type="ECO:0000256" key="6">
    <source>
        <dbReference type="ARBA" id="ARBA00022989"/>
    </source>
</evidence>
<feature type="transmembrane region" description="Helical" evidence="8">
    <location>
        <begin position="81"/>
        <end position="103"/>
    </location>
</feature>
<evidence type="ECO:0000256" key="1">
    <source>
        <dbReference type="ARBA" id="ARBA00004651"/>
    </source>
</evidence>
<evidence type="ECO:0000256" key="5">
    <source>
        <dbReference type="ARBA" id="ARBA00022692"/>
    </source>
</evidence>
<feature type="transmembrane region" description="Helical" evidence="8">
    <location>
        <begin position="50"/>
        <end position="69"/>
    </location>
</feature>
<feature type="transmembrane region" description="Helical" evidence="8">
    <location>
        <begin position="115"/>
        <end position="133"/>
    </location>
</feature>
<name>A0A936YLZ8_9HYPH</name>
<protein>
    <submittedName>
        <fullName evidence="10">EamA family transporter RarD</fullName>
    </submittedName>
</protein>
<feature type="transmembrane region" description="Helical" evidence="8">
    <location>
        <begin position="140"/>
        <end position="156"/>
    </location>
</feature>
<evidence type="ECO:0000259" key="9">
    <source>
        <dbReference type="Pfam" id="PF00892"/>
    </source>
</evidence>
<dbReference type="Pfam" id="PF00892">
    <property type="entry name" value="EamA"/>
    <property type="match status" value="2"/>
</dbReference>
<dbReference type="PANTHER" id="PTHR22911:SF137">
    <property type="entry name" value="SOLUTE CARRIER FAMILY 35 MEMBER G2-RELATED"/>
    <property type="match status" value="1"/>
</dbReference>
<dbReference type="Proteomes" id="UP000633219">
    <property type="component" value="Unassembled WGS sequence"/>
</dbReference>
<comment type="subcellular location">
    <subcellularLocation>
        <location evidence="1">Cell membrane</location>
        <topology evidence="1">Multi-pass membrane protein</topology>
    </subcellularLocation>
</comment>
<keyword evidence="6 8" id="KW-1133">Transmembrane helix</keyword>
<comment type="similarity">
    <text evidence="2">Belongs to the EamA transporter family.</text>
</comment>
<feature type="transmembrane region" description="Helical" evidence="8">
    <location>
        <begin position="256"/>
        <end position="273"/>
    </location>
</feature>
<evidence type="ECO:0000256" key="7">
    <source>
        <dbReference type="ARBA" id="ARBA00023136"/>
    </source>
</evidence>
<feature type="domain" description="EamA" evidence="9">
    <location>
        <begin position="166"/>
        <end position="296"/>
    </location>
</feature>
<feature type="transmembrane region" description="Helical" evidence="8">
    <location>
        <begin position="227"/>
        <end position="244"/>
    </location>
</feature>
<evidence type="ECO:0000313" key="10">
    <source>
        <dbReference type="EMBL" id="MBL0371192.1"/>
    </source>
</evidence>
<evidence type="ECO:0000256" key="3">
    <source>
        <dbReference type="ARBA" id="ARBA00022448"/>
    </source>
</evidence>
<reference evidence="10" key="1">
    <citation type="submission" date="2021-01" db="EMBL/GenBank/DDBJ databases">
        <title>Rhizobium sp. strain KVB221 16S ribosomal RNA gene Genome sequencing and assembly.</title>
        <authorList>
            <person name="Kang M."/>
        </authorList>
    </citation>
    <scope>NUCLEOTIDE SEQUENCE</scope>
    <source>
        <strain evidence="10">KVB221</strain>
    </source>
</reference>
<proteinExistence type="inferred from homology"/>
<evidence type="ECO:0000313" key="11">
    <source>
        <dbReference type="Proteomes" id="UP000633219"/>
    </source>
</evidence>
<dbReference type="AlphaFoldDB" id="A0A936YLZ8"/>
<sequence length="307" mass="32870">MAASDSAGKPANTNEDTLPGFLFALTAYLLWGVLPLYLHEVGHIPAAEVVAHRIIWSLPIAGLVLVAIGRTADVRKAIMNPAMLGMACITAAFVTVNWSIYVYAIGSGHALEGALGYYINPLISVVIGALLLGERLRGPQMIAIGLAAIAVAILAYDAGGLPWISLGLAFSWGFYAYFRKTLPIGPNQGFFLEVLILTIPALAYIIYAESTGSGHFLTGLSNNDTWLLLFSGVATAVPLMIYANGAKRLKLSTIGIMQYIAPTMVFVIAVFVFDEPFGNTKLVAFCLIWAALAVYSLPMLFRRPAKA</sequence>
<feature type="transmembrane region" description="Helical" evidence="8">
    <location>
        <begin position="279"/>
        <end position="301"/>
    </location>
</feature>
<dbReference type="NCBIfam" id="TIGR00688">
    <property type="entry name" value="rarD"/>
    <property type="match status" value="1"/>
</dbReference>
<feature type="domain" description="EamA" evidence="9">
    <location>
        <begin position="19"/>
        <end position="155"/>
    </location>
</feature>
<dbReference type="RefSeq" id="WP_201653478.1">
    <property type="nucleotide sequence ID" value="NZ_JAEQNC010000002.1"/>
</dbReference>
<dbReference type="GO" id="GO:0005886">
    <property type="term" value="C:plasma membrane"/>
    <property type="evidence" value="ECO:0007669"/>
    <property type="project" value="UniProtKB-SubCell"/>
</dbReference>
<feature type="transmembrane region" description="Helical" evidence="8">
    <location>
        <begin position="21"/>
        <end position="38"/>
    </location>
</feature>
<evidence type="ECO:0000256" key="4">
    <source>
        <dbReference type="ARBA" id="ARBA00022475"/>
    </source>
</evidence>
<gene>
    <name evidence="10" type="primary">rarD</name>
    <name evidence="10" type="ORF">JJB09_04050</name>
</gene>
<keyword evidence="11" id="KW-1185">Reference proteome</keyword>
<keyword evidence="3" id="KW-0813">Transport</keyword>
<organism evidence="10 11">
    <name type="scientific">Rhizobium setariae</name>
    <dbReference type="NCBI Taxonomy" id="2801340"/>
    <lineage>
        <taxon>Bacteria</taxon>
        <taxon>Pseudomonadati</taxon>
        <taxon>Pseudomonadota</taxon>
        <taxon>Alphaproteobacteria</taxon>
        <taxon>Hyphomicrobiales</taxon>
        <taxon>Rhizobiaceae</taxon>
        <taxon>Rhizobium/Agrobacterium group</taxon>
        <taxon>Rhizobium</taxon>
    </lineage>
</organism>
<accession>A0A936YLZ8</accession>
<feature type="transmembrane region" description="Helical" evidence="8">
    <location>
        <begin position="190"/>
        <end position="207"/>
    </location>
</feature>
<evidence type="ECO:0000256" key="8">
    <source>
        <dbReference type="SAM" id="Phobius"/>
    </source>
</evidence>
<dbReference type="EMBL" id="JAEQNC010000002">
    <property type="protein sequence ID" value="MBL0371192.1"/>
    <property type="molecule type" value="Genomic_DNA"/>
</dbReference>
<dbReference type="PANTHER" id="PTHR22911">
    <property type="entry name" value="ACYL-MALONYL CONDENSING ENZYME-RELATED"/>
    <property type="match status" value="1"/>
</dbReference>
<comment type="caution">
    <text evidence="10">The sequence shown here is derived from an EMBL/GenBank/DDBJ whole genome shotgun (WGS) entry which is preliminary data.</text>
</comment>
<dbReference type="SUPFAM" id="SSF103481">
    <property type="entry name" value="Multidrug resistance efflux transporter EmrE"/>
    <property type="match status" value="2"/>
</dbReference>
<dbReference type="InterPro" id="IPR037185">
    <property type="entry name" value="EmrE-like"/>
</dbReference>
<keyword evidence="5 8" id="KW-0812">Transmembrane</keyword>
<dbReference type="InterPro" id="IPR000620">
    <property type="entry name" value="EamA_dom"/>
</dbReference>